<dbReference type="Pfam" id="PF01595">
    <property type="entry name" value="CNNM"/>
    <property type="match status" value="1"/>
</dbReference>
<dbReference type="CDD" id="cd04590">
    <property type="entry name" value="CBS_pair_CorC_HlyC_assoc"/>
    <property type="match status" value="1"/>
</dbReference>
<dbReference type="InterPro" id="IPR005170">
    <property type="entry name" value="Transptr-assoc_dom"/>
</dbReference>
<feature type="transmembrane region" description="Helical" evidence="10">
    <location>
        <begin position="62"/>
        <end position="81"/>
    </location>
</feature>
<sequence length="443" mass="48242">MSDVLIILGLILLNGAFAMAELALVSARRLRLEKLSGDGSVGARAALELADNPSRYLSTIQIGITLISIFNGAFGEASLAARLGPRFSALGLADPYAHEAALVTVVVAITFASILFGELVPKRIAIQYPEQLATLAAPPLRALSALMAPLVRVLTAATDFLSHLLGIHRPRDETPTEEEISGMIREGSQAGVLEKMEYDIVSRALRLDDRNLKALMTPRVDLHLLDLGDSTATNLARIAASPYSRYPVYRGDRSQILGVVHARDLFSQAIRACALDAIDIGAAVRPLLYVPESVSVMDAFELFKQNRAELALIVDEYGDIQGMVTLADMMGALVGEVPARADQPEPDAVQREDGSWLLDGGMSLERFRDLFATDARFPDEDEARYHTLAGFVLYQLGTIPRPGEHFGWDDFSFEVVDMDGNRIDRLLVRRTGSANAPEDGQTR</sequence>
<dbReference type="PANTHER" id="PTHR43099">
    <property type="entry name" value="UPF0053 PROTEIN YRKA"/>
    <property type="match status" value="1"/>
</dbReference>
<evidence type="ECO:0000313" key="13">
    <source>
        <dbReference type="EMBL" id="MCS0607980.1"/>
    </source>
</evidence>
<dbReference type="PROSITE" id="PS51371">
    <property type="entry name" value="CBS"/>
    <property type="match status" value="1"/>
</dbReference>
<dbReference type="SMART" id="SM01091">
    <property type="entry name" value="CorC_HlyC"/>
    <property type="match status" value="1"/>
</dbReference>
<evidence type="ECO:0000256" key="3">
    <source>
        <dbReference type="ARBA" id="ARBA00022692"/>
    </source>
</evidence>
<dbReference type="Pfam" id="PF03471">
    <property type="entry name" value="CorC_HlyC"/>
    <property type="match status" value="1"/>
</dbReference>
<keyword evidence="14" id="KW-1185">Reference proteome</keyword>
<name>A0ABT2BIT0_9BURK</name>
<feature type="transmembrane region" description="Helical" evidence="10">
    <location>
        <begin position="6"/>
        <end position="25"/>
    </location>
</feature>
<keyword evidence="7 9" id="KW-0472">Membrane</keyword>
<comment type="caution">
    <text evidence="13">The sequence shown here is derived from an EMBL/GenBank/DDBJ whole genome shotgun (WGS) entry which is preliminary data.</text>
</comment>
<dbReference type="SUPFAM" id="SSF56176">
    <property type="entry name" value="FAD-binding/transporter-associated domain-like"/>
    <property type="match status" value="1"/>
</dbReference>
<keyword evidence="5 9" id="KW-1133">Transmembrane helix</keyword>
<organism evidence="13 14">
    <name type="scientific">Massilia solisilvae</name>
    <dbReference type="NCBI Taxonomy" id="1811225"/>
    <lineage>
        <taxon>Bacteria</taxon>
        <taxon>Pseudomonadati</taxon>
        <taxon>Pseudomonadota</taxon>
        <taxon>Betaproteobacteria</taxon>
        <taxon>Burkholderiales</taxon>
        <taxon>Oxalobacteraceae</taxon>
        <taxon>Telluria group</taxon>
        <taxon>Massilia</taxon>
    </lineage>
</organism>
<comment type="subcellular location">
    <subcellularLocation>
        <location evidence="1">Cell membrane</location>
        <topology evidence="1">Multi-pass membrane protein</topology>
    </subcellularLocation>
</comment>
<dbReference type="Proteomes" id="UP001205861">
    <property type="component" value="Unassembled WGS sequence"/>
</dbReference>
<dbReference type="SMART" id="SM00116">
    <property type="entry name" value="CBS"/>
    <property type="match status" value="1"/>
</dbReference>
<reference evidence="13 14" key="1">
    <citation type="submission" date="2022-08" db="EMBL/GenBank/DDBJ databases">
        <title>Reclassification of Massilia species as members of the genera Telluria, Duganella, Pseudoduganella, Mokoshia gen. nov. and Zemynaea gen. nov. using orthogonal and non-orthogonal genome-based approaches.</title>
        <authorList>
            <person name="Bowman J.P."/>
        </authorList>
    </citation>
    <scope>NUCLEOTIDE SEQUENCE [LARGE SCALE GENOMIC DNA]</scope>
    <source>
        <strain evidence="13 14">JCM 31607</strain>
    </source>
</reference>
<dbReference type="InterPro" id="IPR000644">
    <property type="entry name" value="CBS_dom"/>
</dbReference>
<evidence type="ECO:0000256" key="2">
    <source>
        <dbReference type="ARBA" id="ARBA00022475"/>
    </source>
</evidence>
<keyword evidence="2" id="KW-1003">Cell membrane</keyword>
<keyword evidence="3 9" id="KW-0812">Transmembrane</keyword>
<accession>A0ABT2BIT0</accession>
<evidence type="ECO:0000256" key="5">
    <source>
        <dbReference type="ARBA" id="ARBA00022989"/>
    </source>
</evidence>
<protein>
    <submittedName>
        <fullName evidence="13">Hemolysin family protein</fullName>
    </submittedName>
</protein>
<dbReference type="Gene3D" id="3.30.465.10">
    <property type="match status" value="1"/>
</dbReference>
<proteinExistence type="predicted"/>
<dbReference type="InterPro" id="IPR002550">
    <property type="entry name" value="CNNM"/>
</dbReference>
<evidence type="ECO:0000256" key="1">
    <source>
        <dbReference type="ARBA" id="ARBA00004651"/>
    </source>
</evidence>
<evidence type="ECO:0000256" key="6">
    <source>
        <dbReference type="ARBA" id="ARBA00023122"/>
    </source>
</evidence>
<evidence type="ECO:0000259" key="12">
    <source>
        <dbReference type="PROSITE" id="PS51846"/>
    </source>
</evidence>
<dbReference type="InterPro" id="IPR036318">
    <property type="entry name" value="FAD-bd_PCMH-like_sf"/>
</dbReference>
<keyword evidence="4" id="KW-0677">Repeat</keyword>
<dbReference type="RefSeq" id="WP_258855658.1">
    <property type="nucleotide sequence ID" value="NZ_JANUGV010000001.1"/>
</dbReference>
<evidence type="ECO:0000256" key="4">
    <source>
        <dbReference type="ARBA" id="ARBA00022737"/>
    </source>
</evidence>
<feature type="domain" description="CBS" evidence="11">
    <location>
        <begin position="283"/>
        <end position="339"/>
    </location>
</feature>
<evidence type="ECO:0000259" key="11">
    <source>
        <dbReference type="PROSITE" id="PS51371"/>
    </source>
</evidence>
<dbReference type="PANTHER" id="PTHR43099:SF5">
    <property type="entry name" value="HLYC_CORC FAMILY TRANSPORTER"/>
    <property type="match status" value="1"/>
</dbReference>
<feature type="transmembrane region" description="Helical" evidence="10">
    <location>
        <begin position="101"/>
        <end position="120"/>
    </location>
</feature>
<dbReference type="EMBL" id="JANUGV010000001">
    <property type="protein sequence ID" value="MCS0607980.1"/>
    <property type="molecule type" value="Genomic_DNA"/>
</dbReference>
<dbReference type="Gene3D" id="3.10.580.10">
    <property type="entry name" value="CBS-domain"/>
    <property type="match status" value="1"/>
</dbReference>
<dbReference type="InterPro" id="IPR046342">
    <property type="entry name" value="CBS_dom_sf"/>
</dbReference>
<dbReference type="InterPro" id="IPR051676">
    <property type="entry name" value="UPF0053_domain"/>
</dbReference>
<evidence type="ECO:0000313" key="14">
    <source>
        <dbReference type="Proteomes" id="UP001205861"/>
    </source>
</evidence>
<dbReference type="SUPFAM" id="SSF54631">
    <property type="entry name" value="CBS-domain pair"/>
    <property type="match status" value="1"/>
</dbReference>
<evidence type="ECO:0000256" key="10">
    <source>
        <dbReference type="SAM" id="Phobius"/>
    </source>
</evidence>
<evidence type="ECO:0000256" key="7">
    <source>
        <dbReference type="ARBA" id="ARBA00023136"/>
    </source>
</evidence>
<feature type="domain" description="CNNM transmembrane" evidence="12">
    <location>
        <begin position="1"/>
        <end position="197"/>
    </location>
</feature>
<evidence type="ECO:0000256" key="8">
    <source>
        <dbReference type="PROSITE-ProRule" id="PRU00703"/>
    </source>
</evidence>
<dbReference type="InterPro" id="IPR044751">
    <property type="entry name" value="Ion_transp-like_CBS"/>
</dbReference>
<dbReference type="PROSITE" id="PS51846">
    <property type="entry name" value="CNNM"/>
    <property type="match status" value="1"/>
</dbReference>
<dbReference type="InterPro" id="IPR016169">
    <property type="entry name" value="FAD-bd_PCMH_sub2"/>
</dbReference>
<evidence type="ECO:0000256" key="9">
    <source>
        <dbReference type="PROSITE-ProRule" id="PRU01193"/>
    </source>
</evidence>
<dbReference type="Pfam" id="PF00571">
    <property type="entry name" value="CBS"/>
    <property type="match status" value="1"/>
</dbReference>
<gene>
    <name evidence="13" type="ORF">NX773_07370</name>
</gene>
<keyword evidence="6 8" id="KW-0129">CBS domain</keyword>